<evidence type="ECO:0000313" key="1">
    <source>
        <dbReference type="EMBL" id="ELP34624.1"/>
    </source>
</evidence>
<proteinExistence type="predicted"/>
<organism evidence="1 2">
    <name type="scientific">Rhodopirellula baltica SWK14</name>
    <dbReference type="NCBI Taxonomy" id="993516"/>
    <lineage>
        <taxon>Bacteria</taxon>
        <taxon>Pseudomonadati</taxon>
        <taxon>Planctomycetota</taxon>
        <taxon>Planctomycetia</taxon>
        <taxon>Pirellulales</taxon>
        <taxon>Pirellulaceae</taxon>
        <taxon>Rhodopirellula</taxon>
    </lineage>
</organism>
<dbReference type="EMBL" id="AMWG01000027">
    <property type="protein sequence ID" value="ELP34624.1"/>
    <property type="molecule type" value="Genomic_DNA"/>
</dbReference>
<accession>L7CK25</accession>
<evidence type="ECO:0000313" key="2">
    <source>
        <dbReference type="Proteomes" id="UP000010959"/>
    </source>
</evidence>
<comment type="caution">
    <text evidence="1">The sequence shown here is derived from an EMBL/GenBank/DDBJ whole genome shotgun (WGS) entry which is preliminary data.</text>
</comment>
<dbReference type="AlphaFoldDB" id="L7CK25"/>
<reference evidence="1 2" key="1">
    <citation type="journal article" date="2013" name="Mar. Genomics">
        <title>Expression of sulfatases in Rhodopirellula baltica and the diversity of sulfatases in the genus Rhodopirellula.</title>
        <authorList>
            <person name="Wegner C.E."/>
            <person name="Richter-Heitmann T."/>
            <person name="Klindworth A."/>
            <person name="Klockow C."/>
            <person name="Richter M."/>
            <person name="Achstetter T."/>
            <person name="Glockner F.O."/>
            <person name="Harder J."/>
        </authorList>
    </citation>
    <scope>NUCLEOTIDE SEQUENCE [LARGE SCALE GENOMIC DNA]</scope>
    <source>
        <strain evidence="1 2">SWK14</strain>
    </source>
</reference>
<sequence length="123" mass="13825">MLKDDAPPVQTTIVHKIDHFVVKELGPANWVLLEHPSDLYDASKWNGKLAAESLLNTDYVSELEKKEDGSQQIKWLKSQAAQEIPSVQTWVNLSRALSISPPAKRPIPLKVRVNTTYNPPSKK</sequence>
<protein>
    <submittedName>
        <fullName evidence="1">Uncharacterized protein</fullName>
    </submittedName>
</protein>
<dbReference type="Proteomes" id="UP000010959">
    <property type="component" value="Unassembled WGS sequence"/>
</dbReference>
<gene>
    <name evidence="1" type="ORF">RBSWK_01456</name>
</gene>
<name>L7CK25_RHOBT</name>